<dbReference type="Proteomes" id="UP000696573">
    <property type="component" value="Unassembled WGS sequence"/>
</dbReference>
<name>A0A9N9VBP9_9HYPO</name>
<evidence type="ECO:0000313" key="2">
    <source>
        <dbReference type="EMBL" id="CAH0019814.1"/>
    </source>
</evidence>
<evidence type="ECO:0000313" key="3">
    <source>
        <dbReference type="Proteomes" id="UP000696573"/>
    </source>
</evidence>
<sequence length="614" mass="68584">MGCTNSTPGGGPGARPVQNPAHEQTQQIELPDVQWEINKEWSEIMEAEWKNAFESGNAKKFRASFQPFLDFTVRKWLNNAEPACAKAGTIEDMGETTLCVGGRKSKYPAKTVLTLDDDFTGVIYSATMIIAPPLKGKGADEPWMKAGAALQTEELREAKRHMLTLFTLMLEENANIKHALIHVFMGADLVSCKFNTTANEPTITMLEHQDKPNEQFVAGNEDLRQAAISDPENMPVQLPSLMFTAAYQRAEREYPGCTTWDEGEFPFTVDGMPYPYPTRLLVARDFNKMSERVDSSFFKVVTSKDSNDSSEAFLVRNLDPDKDPGGIVCMTLILGIDPKVIWPKCGDYTDSPAIAAAEKELHEHVKTLHKNGKVRACAMRVCIGTERKNSKFVGDVGIIAPEATGPEFQTVPESHRRQYTDLSGFLLSLNEQPKHELFESESHFQAIKEHMHTRAQEDPKFFNAIVPQVAVMSAKHFLSTNFPGCEVVDEGEFPGTLPDGTEMKIADTRLMLAKDPKQEPKSIVAALHIVPNPTGGEDTFMVKGKKNWLESKEMKGAEYALLELLKKLHGEGKVSEVDCMAQVMMETDATIYQFVEGGKFIDYSDERMAQFKWY</sequence>
<dbReference type="AlphaFoldDB" id="A0A9N9VBP9"/>
<dbReference type="EMBL" id="CABFNQ020000593">
    <property type="protein sequence ID" value="CAH0019814.1"/>
    <property type="molecule type" value="Genomic_DNA"/>
</dbReference>
<reference evidence="2" key="1">
    <citation type="submission" date="2021-10" db="EMBL/GenBank/DDBJ databases">
        <authorList>
            <person name="Piombo E."/>
        </authorList>
    </citation>
    <scope>NUCLEOTIDE SEQUENCE</scope>
</reference>
<accession>A0A9N9VBP9</accession>
<dbReference type="OrthoDB" id="5184961at2759"/>
<gene>
    <name evidence="2" type="ORF">CRHIZ90672A_00013561</name>
</gene>
<feature type="region of interest" description="Disordered" evidence="1">
    <location>
        <begin position="1"/>
        <end position="26"/>
    </location>
</feature>
<organism evidence="2 3">
    <name type="scientific">Clonostachys rhizophaga</name>
    <dbReference type="NCBI Taxonomy" id="160324"/>
    <lineage>
        <taxon>Eukaryota</taxon>
        <taxon>Fungi</taxon>
        <taxon>Dikarya</taxon>
        <taxon>Ascomycota</taxon>
        <taxon>Pezizomycotina</taxon>
        <taxon>Sordariomycetes</taxon>
        <taxon>Hypocreomycetidae</taxon>
        <taxon>Hypocreales</taxon>
        <taxon>Bionectriaceae</taxon>
        <taxon>Clonostachys</taxon>
    </lineage>
</organism>
<keyword evidence="3" id="KW-1185">Reference proteome</keyword>
<comment type="caution">
    <text evidence="2">The sequence shown here is derived from an EMBL/GenBank/DDBJ whole genome shotgun (WGS) entry which is preliminary data.</text>
</comment>
<proteinExistence type="predicted"/>
<evidence type="ECO:0000256" key="1">
    <source>
        <dbReference type="SAM" id="MobiDB-lite"/>
    </source>
</evidence>
<protein>
    <submittedName>
        <fullName evidence="2">Uncharacterized protein</fullName>
    </submittedName>
</protein>